<keyword evidence="2" id="KW-1185">Reference proteome</keyword>
<reference evidence="2" key="1">
    <citation type="submission" date="2010-03" db="EMBL/GenBank/DDBJ databases">
        <title>The complete chromosome of Tsukamurella paurometabola DSM 20162.</title>
        <authorList>
            <consortium name="US DOE Joint Genome Institute (JGI-PGF)"/>
            <person name="Lucas S."/>
            <person name="Copeland A."/>
            <person name="Lapidus A."/>
            <person name="Glavina del Rio T."/>
            <person name="Dalin E."/>
            <person name="Tice H."/>
            <person name="Bruce D."/>
            <person name="Goodwin L."/>
            <person name="Pitluck S."/>
            <person name="Kyrpides N."/>
            <person name="Mavromatis K."/>
            <person name="Ivanova N."/>
            <person name="Mikhailova N."/>
            <person name="Munk A.C."/>
            <person name="Brettin T."/>
            <person name="Detter J.C."/>
            <person name="Tapia R."/>
            <person name="Han C."/>
            <person name="Larimer F."/>
            <person name="Land M."/>
            <person name="Hauser L."/>
            <person name="Markowitz V."/>
            <person name="Cheng J.-F."/>
            <person name="Hugenholtz P."/>
            <person name="Woyke T."/>
            <person name="Wu D."/>
            <person name="Jando M."/>
            <person name="Brambilla E."/>
            <person name="Klenk H.-P."/>
            <person name="Eisen J.A."/>
        </authorList>
    </citation>
    <scope>NUCLEOTIDE SEQUENCE [LARGE SCALE GENOMIC DNA]</scope>
    <source>
        <strain evidence="2">ATCC 8368 / DSM 20162 / CCUG 35730 / CIP 100753 / JCM 10117 / KCTC 9821 / NBRC 16120 / NCIMB 702349 / NCTC 13040</strain>
    </source>
</reference>
<dbReference type="KEGG" id="tpr:Tpau_2469"/>
<evidence type="ECO:0000313" key="1">
    <source>
        <dbReference type="EMBL" id="ADG79074.1"/>
    </source>
</evidence>
<dbReference type="Proteomes" id="UP000001213">
    <property type="component" value="Chromosome"/>
</dbReference>
<dbReference type="AlphaFoldDB" id="D5UR85"/>
<name>D5UR85_TSUPD</name>
<organism evidence="1 2">
    <name type="scientific">Tsukamurella paurometabola (strain ATCC 8368 / DSM 20162 / CCUG 35730 / CIP 100753 / JCM 10117 / KCTC 9821 / NBRC 16120 / NCIMB 702349 / NCTC 13040)</name>
    <name type="common">Corynebacterium paurometabolum</name>
    <dbReference type="NCBI Taxonomy" id="521096"/>
    <lineage>
        <taxon>Bacteria</taxon>
        <taxon>Bacillati</taxon>
        <taxon>Actinomycetota</taxon>
        <taxon>Actinomycetes</taxon>
        <taxon>Mycobacteriales</taxon>
        <taxon>Tsukamurellaceae</taxon>
        <taxon>Tsukamurella</taxon>
    </lineage>
</organism>
<accession>D5UR85</accession>
<dbReference type="HOGENOM" id="CLU_2572891_0_0_11"/>
<gene>
    <name evidence="1" type="ordered locus">Tpau_2469</name>
</gene>
<sequence length="81" mass="8499">MLAALIGTLGAVGVTASQSRGGEPTLQPVRNHDGRYTDKYCIVQSDGTVIECSKLDGGLTIYSNGQKPFIVQDAPMPSSTN</sequence>
<proteinExistence type="predicted"/>
<evidence type="ECO:0000313" key="2">
    <source>
        <dbReference type="Proteomes" id="UP000001213"/>
    </source>
</evidence>
<protein>
    <submittedName>
        <fullName evidence="1">Uncharacterized protein</fullName>
    </submittedName>
</protein>
<dbReference type="EMBL" id="CP001966">
    <property type="protein sequence ID" value="ADG79074.1"/>
    <property type="molecule type" value="Genomic_DNA"/>
</dbReference>
<reference evidence="1 2" key="2">
    <citation type="journal article" date="2011" name="Stand. Genomic Sci.">
        <title>Complete genome sequence of Tsukamurella paurometabola type strain (no. 33).</title>
        <authorList>
            <person name="Munk A.C."/>
            <person name="Lapidus A."/>
            <person name="Lucas S."/>
            <person name="Nolan M."/>
            <person name="Tice H."/>
            <person name="Cheng J.F."/>
            <person name="Del Rio T.G."/>
            <person name="Goodwin L."/>
            <person name="Pitluck S."/>
            <person name="Liolios K."/>
            <person name="Huntemann M."/>
            <person name="Ivanova N."/>
            <person name="Mavromatis K."/>
            <person name="Mikhailova N."/>
            <person name="Pati A."/>
            <person name="Chen A."/>
            <person name="Palaniappan K."/>
            <person name="Tapia R."/>
            <person name="Han C."/>
            <person name="Land M."/>
            <person name="Hauser L."/>
            <person name="Chang Y.J."/>
            <person name="Jeffries C.D."/>
            <person name="Brettin T."/>
            <person name="Yasawong M."/>
            <person name="Brambilla E.M."/>
            <person name="Rohde M."/>
            <person name="Sikorski J."/>
            <person name="Goker M."/>
            <person name="Detter J.C."/>
            <person name="Woyke T."/>
            <person name="Bristow J."/>
            <person name="Eisen J.A."/>
            <person name="Markowitz V."/>
            <person name="Hugenholtz P."/>
            <person name="Kyrpides N.C."/>
            <person name="Klenk H.P."/>
        </authorList>
    </citation>
    <scope>NUCLEOTIDE SEQUENCE [LARGE SCALE GENOMIC DNA]</scope>
    <source>
        <strain evidence="2">ATCC 8368 / DSM 20162 / CCUG 35730 / CIP 100753 / JCM 10117 / KCTC 9821 / NBRC 16120 / NCIMB 702349 / NCTC 13040</strain>
    </source>
</reference>